<dbReference type="InterPro" id="IPR000524">
    <property type="entry name" value="Tscrpt_reg_HTH_GntR"/>
</dbReference>
<evidence type="ECO:0000313" key="5">
    <source>
        <dbReference type="EMBL" id="KEF38457.1"/>
    </source>
</evidence>
<dbReference type="Proteomes" id="UP000027936">
    <property type="component" value="Unassembled WGS sequence"/>
</dbReference>
<dbReference type="GeneID" id="89467601"/>
<evidence type="ECO:0000259" key="4">
    <source>
        <dbReference type="PROSITE" id="PS50949"/>
    </source>
</evidence>
<dbReference type="CDD" id="cd07377">
    <property type="entry name" value="WHTH_GntR"/>
    <property type="match status" value="1"/>
</dbReference>
<accession>A0A072NMG2</accession>
<dbReference type="AlphaFoldDB" id="A0A072NMG2"/>
<evidence type="ECO:0000313" key="6">
    <source>
        <dbReference type="Proteomes" id="UP000027936"/>
    </source>
</evidence>
<dbReference type="Pfam" id="PF00392">
    <property type="entry name" value="GntR"/>
    <property type="match status" value="1"/>
</dbReference>
<feature type="domain" description="HTH gntR-type" evidence="4">
    <location>
        <begin position="10"/>
        <end position="78"/>
    </location>
</feature>
<evidence type="ECO:0000256" key="1">
    <source>
        <dbReference type="ARBA" id="ARBA00023015"/>
    </source>
</evidence>
<dbReference type="PROSITE" id="PS50949">
    <property type="entry name" value="HTH_GNTR"/>
    <property type="match status" value="1"/>
</dbReference>
<dbReference type="PANTHER" id="PTHR38445">
    <property type="entry name" value="HTH-TYPE TRANSCRIPTIONAL REPRESSOR YTRA"/>
    <property type="match status" value="1"/>
</dbReference>
<comment type="caution">
    <text evidence="5">The sequence shown here is derived from an EMBL/GenBank/DDBJ whole genome shotgun (WGS) entry which is preliminary data.</text>
</comment>
<gene>
    <name evidence="5" type="ORF">M670_02083</name>
</gene>
<dbReference type="PATRIC" id="fig|1348973.3.peg.2018"/>
<protein>
    <submittedName>
        <fullName evidence="5">Putative transcriptional regulator</fullName>
    </submittedName>
</protein>
<dbReference type="PANTHER" id="PTHR38445:SF9">
    <property type="entry name" value="HTH-TYPE TRANSCRIPTIONAL REPRESSOR YTRA"/>
    <property type="match status" value="1"/>
</dbReference>
<dbReference type="RefSeq" id="WP_003333123.1">
    <property type="nucleotide sequence ID" value="NZ_JJRY01000007.1"/>
</dbReference>
<keyword evidence="3" id="KW-0804">Transcription</keyword>
<dbReference type="OrthoDB" id="9801546at2"/>
<keyword evidence="1" id="KW-0805">Transcription regulation</keyword>
<dbReference type="Gene3D" id="1.10.10.10">
    <property type="entry name" value="Winged helix-like DNA-binding domain superfamily/Winged helix DNA-binding domain"/>
    <property type="match status" value="1"/>
</dbReference>
<dbReference type="EMBL" id="JJRY01000007">
    <property type="protein sequence ID" value="KEF38457.1"/>
    <property type="molecule type" value="Genomic_DNA"/>
</dbReference>
<dbReference type="GO" id="GO:0003677">
    <property type="term" value="F:DNA binding"/>
    <property type="evidence" value="ECO:0007669"/>
    <property type="project" value="UniProtKB-KW"/>
</dbReference>
<evidence type="ECO:0000256" key="2">
    <source>
        <dbReference type="ARBA" id="ARBA00023125"/>
    </source>
</evidence>
<dbReference type="SUPFAM" id="SSF46785">
    <property type="entry name" value="Winged helix' DNA-binding domain"/>
    <property type="match status" value="1"/>
</dbReference>
<dbReference type="SMART" id="SM00345">
    <property type="entry name" value="HTH_GNTR"/>
    <property type="match status" value="1"/>
</dbReference>
<name>A0A072NMG2_SCHAZ</name>
<dbReference type="GO" id="GO:0003700">
    <property type="term" value="F:DNA-binding transcription factor activity"/>
    <property type="evidence" value="ECO:0007669"/>
    <property type="project" value="InterPro"/>
</dbReference>
<evidence type="ECO:0000256" key="3">
    <source>
        <dbReference type="ARBA" id="ARBA00023163"/>
    </source>
</evidence>
<sequence>MFQLDMRSRVPIYEQLVEKLKDLIINEVLKADEQLPSVRQLAKDLTINPNTIQKAYRELEHQGYIYSVPGKGSFVTPPSEINKGEKVKKMKQELMKLISEAIFLGVKKEEIVTLIEEAEQSVKGGEKQ</sequence>
<dbReference type="InterPro" id="IPR036388">
    <property type="entry name" value="WH-like_DNA-bd_sf"/>
</dbReference>
<dbReference type="InterPro" id="IPR036390">
    <property type="entry name" value="WH_DNA-bd_sf"/>
</dbReference>
<keyword evidence="2" id="KW-0238">DNA-binding</keyword>
<organism evidence="5 6">
    <name type="scientific">Schinkia azotoformans MEV2011</name>
    <dbReference type="NCBI Taxonomy" id="1348973"/>
    <lineage>
        <taxon>Bacteria</taxon>
        <taxon>Bacillati</taxon>
        <taxon>Bacillota</taxon>
        <taxon>Bacilli</taxon>
        <taxon>Bacillales</taxon>
        <taxon>Bacillaceae</taxon>
        <taxon>Calidifontibacillus/Schinkia group</taxon>
        <taxon>Schinkia</taxon>
    </lineage>
</organism>
<reference evidence="5 6" key="1">
    <citation type="submission" date="2014-04" db="EMBL/GenBank/DDBJ databases">
        <title>Draft genome sequence of Bacillus azotoformans MEV2011, a (co-) denitrifying strain unable to grow in the presence of oxygen.</title>
        <authorList>
            <person name="Nielsen M."/>
            <person name="Schreiber L."/>
            <person name="Finster K."/>
            <person name="Schramm A."/>
        </authorList>
    </citation>
    <scope>NUCLEOTIDE SEQUENCE [LARGE SCALE GENOMIC DNA]</scope>
    <source>
        <strain evidence="5 6">MEV2011</strain>
    </source>
</reference>
<proteinExistence type="predicted"/>